<reference evidence="2 3" key="1">
    <citation type="submission" date="2023-09" db="EMBL/GenBank/DDBJ databases">
        <title>Pangenome analysis of Batrachochytrium dendrobatidis and related Chytrids.</title>
        <authorList>
            <person name="Yacoub M.N."/>
            <person name="Stajich J.E."/>
            <person name="James T.Y."/>
        </authorList>
    </citation>
    <scope>NUCLEOTIDE SEQUENCE [LARGE SCALE GENOMIC DNA]</scope>
    <source>
        <strain evidence="2 3">JEL0888</strain>
    </source>
</reference>
<feature type="compositionally biased region" description="Polar residues" evidence="1">
    <location>
        <begin position="94"/>
        <end position="104"/>
    </location>
</feature>
<gene>
    <name evidence="2" type="ORF">HK105_201821</name>
</gene>
<organism evidence="2 3">
    <name type="scientific">Polyrhizophydium stewartii</name>
    <dbReference type="NCBI Taxonomy" id="2732419"/>
    <lineage>
        <taxon>Eukaryota</taxon>
        <taxon>Fungi</taxon>
        <taxon>Fungi incertae sedis</taxon>
        <taxon>Chytridiomycota</taxon>
        <taxon>Chytridiomycota incertae sedis</taxon>
        <taxon>Chytridiomycetes</taxon>
        <taxon>Rhizophydiales</taxon>
        <taxon>Rhizophydiales incertae sedis</taxon>
        <taxon>Polyrhizophydium</taxon>
    </lineage>
</organism>
<protein>
    <submittedName>
        <fullName evidence="2">Uncharacterized protein</fullName>
    </submittedName>
</protein>
<evidence type="ECO:0000256" key="1">
    <source>
        <dbReference type="SAM" id="MobiDB-lite"/>
    </source>
</evidence>
<feature type="region of interest" description="Disordered" evidence="1">
    <location>
        <begin position="72"/>
        <end position="111"/>
    </location>
</feature>
<dbReference type="EMBL" id="JADGIZ020000006">
    <property type="protein sequence ID" value="KAL2918421.1"/>
    <property type="molecule type" value="Genomic_DNA"/>
</dbReference>
<sequence>MRDGVIFLKISKKEYKQVRCISRYNRIREQLEDQERCQRKLHRQMDIFANPPSIKGTSVQLVWHRIAFLAETDTTQADTTQPNTTQPNGRKPNAQETKATSSESAGKGCRFGIVKAHEMHNEISFTPFPIREQQQQTPD</sequence>
<proteinExistence type="predicted"/>
<comment type="caution">
    <text evidence="2">The sequence shown here is derived from an EMBL/GenBank/DDBJ whole genome shotgun (WGS) entry which is preliminary data.</text>
</comment>
<dbReference type="Proteomes" id="UP001527925">
    <property type="component" value="Unassembled WGS sequence"/>
</dbReference>
<name>A0ABR4NG46_9FUNG</name>
<keyword evidence="3" id="KW-1185">Reference proteome</keyword>
<feature type="compositionally biased region" description="Low complexity" evidence="1">
    <location>
        <begin position="72"/>
        <end position="88"/>
    </location>
</feature>
<evidence type="ECO:0000313" key="2">
    <source>
        <dbReference type="EMBL" id="KAL2918421.1"/>
    </source>
</evidence>
<accession>A0ABR4NG46</accession>
<evidence type="ECO:0000313" key="3">
    <source>
        <dbReference type="Proteomes" id="UP001527925"/>
    </source>
</evidence>